<protein>
    <submittedName>
        <fullName evidence="3">Two-component sensor histidine kinase</fullName>
    </submittedName>
</protein>
<organism evidence="3 4">
    <name type="scientific">Acetivibrio straminisolvens JCM 21531</name>
    <dbReference type="NCBI Taxonomy" id="1294263"/>
    <lineage>
        <taxon>Bacteria</taxon>
        <taxon>Bacillati</taxon>
        <taxon>Bacillota</taxon>
        <taxon>Clostridia</taxon>
        <taxon>Eubacteriales</taxon>
        <taxon>Oscillospiraceae</taxon>
        <taxon>Acetivibrio</taxon>
    </lineage>
</organism>
<proteinExistence type="predicted"/>
<evidence type="ECO:0000313" key="3">
    <source>
        <dbReference type="EMBL" id="GAE90257.1"/>
    </source>
</evidence>
<reference evidence="3" key="1">
    <citation type="journal article" date="2014" name="Genome Announc.">
        <title>Draft Genome Sequence of Clostridium straminisolvens Strain JCM 21531T, Isolated from a Cellulose-Degrading Bacterial Community.</title>
        <authorList>
            <person name="Yuki M."/>
            <person name="Oshima K."/>
            <person name="Suda W."/>
            <person name="Sakamoto M."/>
            <person name="Kitamura K."/>
            <person name="Iida T."/>
            <person name="Hattori M."/>
            <person name="Ohkuma M."/>
        </authorList>
    </citation>
    <scope>NUCLEOTIDE SEQUENCE [LARGE SCALE GENOMIC DNA]</scope>
    <source>
        <strain evidence="3">JCM 21531</strain>
    </source>
</reference>
<evidence type="ECO:0000313" key="4">
    <source>
        <dbReference type="Proteomes" id="UP000019109"/>
    </source>
</evidence>
<dbReference type="GO" id="GO:0000155">
    <property type="term" value="F:phosphorelay sensor kinase activity"/>
    <property type="evidence" value="ECO:0007669"/>
    <property type="project" value="InterPro"/>
</dbReference>
<evidence type="ECO:0000259" key="2">
    <source>
        <dbReference type="Pfam" id="PF06580"/>
    </source>
</evidence>
<dbReference type="InterPro" id="IPR050640">
    <property type="entry name" value="Bact_2-comp_sensor_kinase"/>
</dbReference>
<feature type="domain" description="Signal transduction histidine kinase internal region" evidence="2">
    <location>
        <begin position="56"/>
        <end position="133"/>
    </location>
</feature>
<dbReference type="OrthoDB" id="9809348at2"/>
<sequence>MQFMNLEKPEFGEKGTGNRPALTSKENELMLKNSRLVEINQIMSELLEKEKAMRKAEMEVLQEQINPHFLYNTLGFIADLALEISADEIYDVVETLGNFYRKFLSKGSREITIREEVAIVQDYLKLQKLRYHDVFEDEYELQEDLLDFKVPKLILQPWWKIVCIME</sequence>
<keyword evidence="3" id="KW-0418">Kinase</keyword>
<keyword evidence="4" id="KW-1185">Reference proteome</keyword>
<feature type="region of interest" description="Disordered" evidence="1">
    <location>
        <begin position="1"/>
        <end position="24"/>
    </location>
</feature>
<name>W4VAN2_9FIRM</name>
<comment type="caution">
    <text evidence="3">The sequence shown here is derived from an EMBL/GenBank/DDBJ whole genome shotgun (WGS) entry which is preliminary data.</text>
</comment>
<dbReference type="GO" id="GO:0016020">
    <property type="term" value="C:membrane"/>
    <property type="evidence" value="ECO:0007669"/>
    <property type="project" value="InterPro"/>
</dbReference>
<dbReference type="Proteomes" id="UP000019109">
    <property type="component" value="Unassembled WGS sequence"/>
</dbReference>
<dbReference type="PANTHER" id="PTHR34220">
    <property type="entry name" value="SENSOR HISTIDINE KINASE YPDA"/>
    <property type="match status" value="1"/>
</dbReference>
<keyword evidence="3" id="KW-0808">Transferase</keyword>
<evidence type="ECO:0000256" key="1">
    <source>
        <dbReference type="SAM" id="MobiDB-lite"/>
    </source>
</evidence>
<dbReference type="STRING" id="1294263.JCM21531_3851"/>
<dbReference type="InterPro" id="IPR010559">
    <property type="entry name" value="Sig_transdc_His_kin_internal"/>
</dbReference>
<gene>
    <name evidence="3" type="ORF">JCM21531_3851</name>
</gene>
<accession>W4VAN2</accession>
<dbReference type="EMBL" id="BAVR01000061">
    <property type="protein sequence ID" value="GAE90257.1"/>
    <property type="molecule type" value="Genomic_DNA"/>
</dbReference>
<dbReference type="PANTHER" id="PTHR34220:SF7">
    <property type="entry name" value="SENSOR HISTIDINE KINASE YPDA"/>
    <property type="match status" value="1"/>
</dbReference>
<dbReference type="Pfam" id="PF06580">
    <property type="entry name" value="His_kinase"/>
    <property type="match status" value="1"/>
</dbReference>
<dbReference type="RefSeq" id="WP_157833689.1">
    <property type="nucleotide sequence ID" value="NZ_BAVR01000061.1"/>
</dbReference>
<dbReference type="AlphaFoldDB" id="W4VAN2"/>